<dbReference type="Pfam" id="PF00364">
    <property type="entry name" value="Biotin_lipoyl"/>
    <property type="match status" value="1"/>
</dbReference>
<evidence type="ECO:0000313" key="3">
    <source>
        <dbReference type="Proteomes" id="UP000178114"/>
    </source>
</evidence>
<dbReference type="STRING" id="1798351.A2930_01295"/>
<dbReference type="AlphaFoldDB" id="A0A1F5X0N6"/>
<reference evidence="2 3" key="1">
    <citation type="journal article" date="2016" name="Nat. Commun.">
        <title>Thousands of microbial genomes shed light on interconnected biogeochemical processes in an aquifer system.</title>
        <authorList>
            <person name="Anantharaman K."/>
            <person name="Brown C.T."/>
            <person name="Hug L.A."/>
            <person name="Sharon I."/>
            <person name="Castelle C.J."/>
            <person name="Probst A.J."/>
            <person name="Thomas B.C."/>
            <person name="Singh A."/>
            <person name="Wilkins M.J."/>
            <person name="Karaoz U."/>
            <person name="Brodie E.L."/>
            <person name="Williams K.H."/>
            <person name="Hubbard S.S."/>
            <person name="Banfield J.F."/>
        </authorList>
    </citation>
    <scope>NUCLEOTIDE SEQUENCE [LARGE SCALE GENOMIC DNA]</scope>
</reference>
<comment type="caution">
    <text evidence="2">The sequence shown here is derived from an EMBL/GenBank/DDBJ whole genome shotgun (WGS) entry which is preliminary data.</text>
</comment>
<dbReference type="InterPro" id="IPR011053">
    <property type="entry name" value="Single_hybrid_motif"/>
</dbReference>
<accession>A0A1F5X0N6</accession>
<dbReference type="CDD" id="cd06849">
    <property type="entry name" value="lipoyl_domain"/>
    <property type="match status" value="1"/>
</dbReference>
<proteinExistence type="predicted"/>
<gene>
    <name evidence="2" type="ORF">A2930_01295</name>
</gene>
<dbReference type="InterPro" id="IPR000089">
    <property type="entry name" value="Biotin_lipoyl"/>
</dbReference>
<dbReference type="Proteomes" id="UP000178114">
    <property type="component" value="Unassembled WGS sequence"/>
</dbReference>
<dbReference type="SUPFAM" id="SSF51230">
    <property type="entry name" value="Single hybrid motif"/>
    <property type="match status" value="1"/>
</dbReference>
<protein>
    <recommendedName>
        <fullName evidence="1">Lipoyl-binding domain-containing protein</fullName>
    </recommendedName>
</protein>
<evidence type="ECO:0000313" key="2">
    <source>
        <dbReference type="EMBL" id="OGF81413.1"/>
    </source>
</evidence>
<organism evidence="2 3">
    <name type="scientific">Candidatus Giovannonibacteria bacterium RIFCSPLOWO2_01_FULL_45_34</name>
    <dbReference type="NCBI Taxonomy" id="1798351"/>
    <lineage>
        <taxon>Bacteria</taxon>
        <taxon>Candidatus Giovannoniibacteriota</taxon>
    </lineage>
</organism>
<dbReference type="Gene3D" id="2.40.50.100">
    <property type="match status" value="1"/>
</dbReference>
<evidence type="ECO:0000259" key="1">
    <source>
        <dbReference type="Pfam" id="PF00364"/>
    </source>
</evidence>
<feature type="domain" description="Lipoyl-binding" evidence="1">
    <location>
        <begin position="27"/>
        <end position="84"/>
    </location>
</feature>
<dbReference type="EMBL" id="MFID01000011">
    <property type="protein sequence ID" value="OGF81413.1"/>
    <property type="molecule type" value="Genomic_DNA"/>
</dbReference>
<name>A0A1F5X0N6_9BACT</name>
<sequence>MSQVHEVRVVWEVSEDLKDKSNEWFDVLEILIKAGDIVSKHHSLAVIENAKGAGEFESPIAGEIKEILVKEGERYHYNDVLCAIEEK</sequence>